<evidence type="ECO:0000259" key="4">
    <source>
        <dbReference type="PROSITE" id="PS51194"/>
    </source>
</evidence>
<dbReference type="EMBL" id="CAFBQW010000004">
    <property type="protein sequence ID" value="CAB5059632.1"/>
    <property type="molecule type" value="Genomic_DNA"/>
</dbReference>
<dbReference type="FunFam" id="3.40.50.10810:FF:000031">
    <property type="entry name" value="Helicase, SNF2/RAD54 family"/>
    <property type="match status" value="1"/>
</dbReference>
<dbReference type="InterPro" id="IPR038718">
    <property type="entry name" value="SNF2-like_sf"/>
</dbReference>
<dbReference type="Gene3D" id="3.40.50.10810">
    <property type="entry name" value="Tandem AAA-ATPase domain"/>
    <property type="match status" value="1"/>
</dbReference>
<proteinExistence type="predicted"/>
<dbReference type="InterPro" id="IPR022138">
    <property type="entry name" value="DUF3670"/>
</dbReference>
<reference evidence="6" key="1">
    <citation type="submission" date="2020-05" db="EMBL/GenBank/DDBJ databases">
        <authorList>
            <person name="Chiriac C."/>
            <person name="Salcher M."/>
            <person name="Ghai R."/>
            <person name="Kavagutti S V."/>
        </authorList>
    </citation>
    <scope>NUCLEOTIDE SEQUENCE</scope>
</reference>
<dbReference type="CDD" id="cd18793">
    <property type="entry name" value="SF2_C_SNF"/>
    <property type="match status" value="1"/>
</dbReference>
<dbReference type="EMBL" id="CAFAAQ010000011">
    <property type="protein sequence ID" value="CAB4796053.1"/>
    <property type="molecule type" value="Genomic_DNA"/>
</dbReference>
<dbReference type="SMART" id="SM00487">
    <property type="entry name" value="DEXDc"/>
    <property type="match status" value="1"/>
</dbReference>
<dbReference type="CDD" id="cd18012">
    <property type="entry name" value="DEXQc_arch_SWI2_SNF2"/>
    <property type="match status" value="1"/>
</dbReference>
<dbReference type="PROSITE" id="PS51192">
    <property type="entry name" value="HELICASE_ATP_BIND_1"/>
    <property type="match status" value="1"/>
</dbReference>
<dbReference type="Pfam" id="PF12419">
    <property type="entry name" value="DUF3670"/>
    <property type="match status" value="1"/>
</dbReference>
<evidence type="ECO:0000256" key="2">
    <source>
        <dbReference type="SAM" id="MobiDB-lite"/>
    </source>
</evidence>
<feature type="region of interest" description="Disordered" evidence="2">
    <location>
        <begin position="30"/>
        <end position="51"/>
    </location>
</feature>
<feature type="domain" description="Helicase ATP-binding" evidence="3">
    <location>
        <begin position="506"/>
        <end position="662"/>
    </location>
</feature>
<dbReference type="InterPro" id="IPR000330">
    <property type="entry name" value="SNF2_N"/>
</dbReference>
<dbReference type="FunFam" id="3.40.50.300:FF:000533">
    <property type="entry name" value="Helicase, Snf2 family"/>
    <property type="match status" value="1"/>
</dbReference>
<dbReference type="GO" id="GO:0005524">
    <property type="term" value="F:ATP binding"/>
    <property type="evidence" value="ECO:0007669"/>
    <property type="project" value="InterPro"/>
</dbReference>
<dbReference type="Gene3D" id="3.40.50.300">
    <property type="entry name" value="P-loop containing nucleotide triphosphate hydrolases"/>
    <property type="match status" value="1"/>
</dbReference>
<dbReference type="InterPro" id="IPR049730">
    <property type="entry name" value="SNF2/RAD54-like_C"/>
</dbReference>
<dbReference type="PANTHER" id="PTHR10799">
    <property type="entry name" value="SNF2/RAD54 HELICASE FAMILY"/>
    <property type="match status" value="1"/>
</dbReference>
<name>A0A6J7LU76_9ZZZZ</name>
<evidence type="ECO:0000313" key="6">
    <source>
        <dbReference type="EMBL" id="CAB4970053.1"/>
    </source>
</evidence>
<dbReference type="PROSITE" id="PS51194">
    <property type="entry name" value="HELICASE_CTER"/>
    <property type="match status" value="1"/>
</dbReference>
<feature type="domain" description="Helicase C-terminal" evidence="4">
    <location>
        <begin position="788"/>
        <end position="942"/>
    </location>
</feature>
<sequence>MHASFIPGDPARMARLAMWSLETQINLNETADPTSAHPTSAHPTSGDPATTSADTEFIRVLLPSDSGIVEQLVPAQVFDVATVLDQLVRLHLDDPAVSPSLQAWALVARTALELIAKGRIQPGISESGQDAWAIGPLDERDRQVRAALAGWIPPTAHCVALDSAPSISGARAVTTDQPGGEAASQISQLRMMTAEEAVTGMYAAIADSLPRTAAAGTVSRQRAWHSRAAVDVSSLRPYLVGSDAAERTIVGLRLSLPTEEEAPFTIRLQVRSAVDPSQVADAADLWAGTAIGFDEHAESDLLLALRRGARLFPPLAELLNQAQPVGLEVNDAQGMALFGSLATDLGGAGIEVLIPSAMTSKLRATAHAEPPPGTGDQPPTFDLATVCELTWKATLDGEPVSEEELSALAASRRPLVRLRGSWVVVDPSVVAKLGRRDKLSATDTLAAALGGTVTIEDEPVEITVGGAAAEFADRLRSASRPHELPEPAGLIATLRPYQRRGVAWLSEMVKIGLGGVLADDMGLGKTIQLIALHLHRLEQATGPTLVVCPASLVGNWQREVAKFAPSLKVHRYHGPQRSLKDVGRSDIVLTTYGILRRDCDQLAQQHWGILVADEAQQVKNPYSSTAKALRRIPADARIAMTGTPVENRMTELWALLDWTTPGLLGSLETFRRTIAIPVERDRDELTTERFARLLSPFLLRRRKEDPEIAPELPPKTETDHPVTLSSEQAGLYRAVVEEILESIERAEGMARRGLVLKLLTALKQICNHPAQYLRQPGPLLGRSGKLELFEELVSAITDAGDSTLVFTQYVVMGQLLMTRLAEMGIPAQFLQGSLSLRARSEMVDKFQAGEFPVFIVSLKAGGIGLNLTRATHVVHYDRWWNPAVENQASDRAWRIGQDRPVQIHRLISDGTIEDRIATVLSQKQALAEAVVSGGEAWLTELSTAELGDLVRLGGEDS</sequence>
<evidence type="ECO:0000259" key="3">
    <source>
        <dbReference type="PROSITE" id="PS51192"/>
    </source>
</evidence>
<dbReference type="SUPFAM" id="SSF52540">
    <property type="entry name" value="P-loop containing nucleoside triphosphate hydrolases"/>
    <property type="match status" value="2"/>
</dbReference>
<evidence type="ECO:0000313" key="7">
    <source>
        <dbReference type="EMBL" id="CAB5059632.1"/>
    </source>
</evidence>
<dbReference type="Pfam" id="PF00271">
    <property type="entry name" value="Helicase_C"/>
    <property type="match status" value="1"/>
</dbReference>
<dbReference type="InterPro" id="IPR001650">
    <property type="entry name" value="Helicase_C-like"/>
</dbReference>
<protein>
    <submittedName>
        <fullName evidence="6">Unannotated protein</fullName>
    </submittedName>
</protein>
<evidence type="ECO:0000313" key="5">
    <source>
        <dbReference type="EMBL" id="CAB4796053.1"/>
    </source>
</evidence>
<dbReference type="AlphaFoldDB" id="A0A6J7LU76"/>
<dbReference type="Pfam" id="PF00176">
    <property type="entry name" value="SNF2-rel_dom"/>
    <property type="match status" value="1"/>
</dbReference>
<dbReference type="InterPro" id="IPR027417">
    <property type="entry name" value="P-loop_NTPase"/>
</dbReference>
<accession>A0A6J7LU76</accession>
<dbReference type="SMART" id="SM00490">
    <property type="entry name" value="HELICc"/>
    <property type="match status" value="1"/>
</dbReference>
<evidence type="ECO:0000256" key="1">
    <source>
        <dbReference type="ARBA" id="ARBA00022801"/>
    </source>
</evidence>
<gene>
    <name evidence="5" type="ORF">UFOPK3046_00247</name>
    <name evidence="6" type="ORF">UFOPK3914_00318</name>
    <name evidence="7" type="ORF">UFOPK4354_00072</name>
</gene>
<dbReference type="EMBL" id="CAFBOG010000017">
    <property type="protein sequence ID" value="CAB4970053.1"/>
    <property type="molecule type" value="Genomic_DNA"/>
</dbReference>
<dbReference type="GO" id="GO:0016787">
    <property type="term" value="F:hydrolase activity"/>
    <property type="evidence" value="ECO:0007669"/>
    <property type="project" value="UniProtKB-KW"/>
</dbReference>
<keyword evidence="1" id="KW-0378">Hydrolase</keyword>
<dbReference type="InterPro" id="IPR014001">
    <property type="entry name" value="Helicase_ATP-bd"/>
</dbReference>
<organism evidence="6">
    <name type="scientific">freshwater metagenome</name>
    <dbReference type="NCBI Taxonomy" id="449393"/>
    <lineage>
        <taxon>unclassified sequences</taxon>
        <taxon>metagenomes</taxon>
        <taxon>ecological metagenomes</taxon>
    </lineage>
</organism>